<evidence type="ECO:0000313" key="1">
    <source>
        <dbReference type="EMBL" id="KDN80607.1"/>
    </source>
</evidence>
<protein>
    <submittedName>
        <fullName evidence="1">Uncharacterized protein</fullName>
    </submittedName>
</protein>
<comment type="caution">
    <text evidence="1">The sequence shown here is derived from an EMBL/GenBank/DDBJ whole genome shotgun (WGS) entry which is preliminary data.</text>
</comment>
<gene>
    <name evidence="1" type="ORF">KCH_76560</name>
</gene>
<accession>A0A066YHJ8</accession>
<reference evidence="1 2" key="1">
    <citation type="submission" date="2014-05" db="EMBL/GenBank/DDBJ databases">
        <title>Draft Genome Sequence of Kitasatospora cheerisanensis KCTC 2395.</title>
        <authorList>
            <person name="Nam D.H."/>
        </authorList>
    </citation>
    <scope>NUCLEOTIDE SEQUENCE [LARGE SCALE GENOMIC DNA]</scope>
    <source>
        <strain evidence="1 2">KCTC 2395</strain>
    </source>
</reference>
<proteinExistence type="predicted"/>
<keyword evidence="2" id="KW-1185">Reference proteome</keyword>
<dbReference type="Proteomes" id="UP000027178">
    <property type="component" value="Unassembled WGS sequence"/>
</dbReference>
<organism evidence="1 2">
    <name type="scientific">Kitasatospora cheerisanensis KCTC 2395</name>
    <dbReference type="NCBI Taxonomy" id="1348663"/>
    <lineage>
        <taxon>Bacteria</taxon>
        <taxon>Bacillati</taxon>
        <taxon>Actinomycetota</taxon>
        <taxon>Actinomycetes</taxon>
        <taxon>Kitasatosporales</taxon>
        <taxon>Streptomycetaceae</taxon>
        <taxon>Kitasatospora</taxon>
    </lineage>
</organism>
<evidence type="ECO:0000313" key="2">
    <source>
        <dbReference type="Proteomes" id="UP000027178"/>
    </source>
</evidence>
<sequence length="63" mass="7443">MQYLSDQRSRWEESDAWADQGIAAAVRDFEHYIAGGLATDLRIYLYWLEERKSPTPDDRLPRL</sequence>
<dbReference type="AlphaFoldDB" id="A0A066YHJ8"/>
<dbReference type="HOGENOM" id="CLU_2879937_0_0_11"/>
<dbReference type="EMBL" id="JNBY01000169">
    <property type="protein sequence ID" value="KDN80607.1"/>
    <property type="molecule type" value="Genomic_DNA"/>
</dbReference>
<name>A0A066YHJ8_9ACTN</name>